<dbReference type="AlphaFoldDB" id="A0A4Y1WZQ7"/>
<dbReference type="SUPFAM" id="SSF52540">
    <property type="entry name" value="P-loop containing nucleoside triphosphate hydrolases"/>
    <property type="match status" value="1"/>
</dbReference>
<dbReference type="InterPro" id="IPR027417">
    <property type="entry name" value="P-loop_NTPase"/>
</dbReference>
<protein>
    <recommendedName>
        <fullName evidence="3">IstB-like ATP-binding protein domain-containing protein</fullName>
    </recommendedName>
</protein>
<dbReference type="KEGG" id="ada:A5CPEGH6_04070"/>
<evidence type="ECO:0000313" key="2">
    <source>
        <dbReference type="Proteomes" id="UP000319374"/>
    </source>
</evidence>
<gene>
    <name evidence="1" type="ORF">A5CPEGH6_04070</name>
</gene>
<keyword evidence="2" id="KW-1185">Reference proteome</keyword>
<organism evidence="1 2">
    <name type="scientific">Alistipes dispar</name>
    <dbReference type="NCBI Taxonomy" id="2585119"/>
    <lineage>
        <taxon>Bacteria</taxon>
        <taxon>Pseudomonadati</taxon>
        <taxon>Bacteroidota</taxon>
        <taxon>Bacteroidia</taxon>
        <taxon>Bacteroidales</taxon>
        <taxon>Rikenellaceae</taxon>
        <taxon>Alistipes</taxon>
    </lineage>
</organism>
<accession>A0A4Y1WZQ7</accession>
<sequence length="140" mass="16253">MLCGLCGNGKTTVMRAFQNLLNVIRIPDNYHRTVYGMPIVNAVHIAHLCRNSYTEFLRLCDMEMLGIDDMGIEPVEVQEFGNMHRPLTDLLARRYENRGFSFITTNLVPQQIRKLYGDRIADRLNEMVDKIVFDNPSFRK</sequence>
<proteinExistence type="predicted"/>
<dbReference type="Proteomes" id="UP000319374">
    <property type="component" value="Chromosome"/>
</dbReference>
<name>A0A4Y1WZQ7_9BACT</name>
<evidence type="ECO:0008006" key="3">
    <source>
        <dbReference type="Google" id="ProtNLM"/>
    </source>
</evidence>
<evidence type="ECO:0000313" key="1">
    <source>
        <dbReference type="EMBL" id="BBL05769.1"/>
    </source>
</evidence>
<dbReference type="Gene3D" id="3.40.50.300">
    <property type="entry name" value="P-loop containing nucleotide triphosphate hydrolases"/>
    <property type="match status" value="1"/>
</dbReference>
<dbReference type="EMBL" id="AP019736">
    <property type="protein sequence ID" value="BBL05769.1"/>
    <property type="molecule type" value="Genomic_DNA"/>
</dbReference>
<reference evidence="2" key="1">
    <citation type="submission" date="2019-06" db="EMBL/GenBank/DDBJ databases">
        <title>Alistipes onderdonkii subsp. vulgaris subsp. nov., Alistipes dispar sp. nov. and Alistipes communis sp. nov., isolated from human faeces, and creation of Alistipes onderdonkii subsp. onderdonkii subsp. nov.</title>
        <authorList>
            <person name="Sakamoto M."/>
            <person name="Ikeyama N."/>
            <person name="Ogata Y."/>
            <person name="Suda W."/>
            <person name="Iino T."/>
            <person name="Hattori M."/>
            <person name="Ohkuma M."/>
        </authorList>
    </citation>
    <scope>NUCLEOTIDE SEQUENCE [LARGE SCALE GENOMIC DNA]</scope>
    <source>
        <strain evidence="2">5CPEGH6</strain>
    </source>
</reference>